<gene>
    <name evidence="1" type="ORF">A2Z53_01915</name>
</gene>
<evidence type="ECO:0000313" key="1">
    <source>
        <dbReference type="EMBL" id="OGF65397.1"/>
    </source>
</evidence>
<dbReference type="AlphaFoldDB" id="A0A1F5VPV3"/>
<sequence length="65" mass="7280">MNGLVEKSIFILLEAKAKFKNLAVLWSGGKDSTALLVLCREMFFKSGENVDKLCEETSKTSKKPR</sequence>
<dbReference type="EMBL" id="MFHH01000005">
    <property type="protein sequence ID" value="OGF65397.1"/>
    <property type="molecule type" value="Genomic_DNA"/>
</dbReference>
<evidence type="ECO:0008006" key="3">
    <source>
        <dbReference type="Google" id="ProtNLM"/>
    </source>
</evidence>
<dbReference type="Gene3D" id="3.40.50.620">
    <property type="entry name" value="HUPs"/>
    <property type="match status" value="1"/>
</dbReference>
<accession>A0A1F5VPV3</accession>
<comment type="caution">
    <text evidence="1">The sequence shown here is derived from an EMBL/GenBank/DDBJ whole genome shotgun (WGS) entry which is preliminary data.</text>
</comment>
<evidence type="ECO:0000313" key="2">
    <source>
        <dbReference type="Proteomes" id="UP000177451"/>
    </source>
</evidence>
<protein>
    <recommendedName>
        <fullName evidence="3">Phosphoadenosine phosphosulphate reductase domain-containing protein</fullName>
    </recommendedName>
</protein>
<reference evidence="1 2" key="1">
    <citation type="journal article" date="2016" name="Nat. Commun.">
        <title>Thousands of microbial genomes shed light on interconnected biogeochemical processes in an aquifer system.</title>
        <authorList>
            <person name="Anantharaman K."/>
            <person name="Brown C.T."/>
            <person name="Hug L.A."/>
            <person name="Sharon I."/>
            <person name="Castelle C.J."/>
            <person name="Probst A.J."/>
            <person name="Thomas B.C."/>
            <person name="Singh A."/>
            <person name="Wilkins M.J."/>
            <person name="Karaoz U."/>
            <person name="Brodie E.L."/>
            <person name="Williams K.H."/>
            <person name="Hubbard S.S."/>
            <person name="Banfield J.F."/>
        </authorList>
    </citation>
    <scope>NUCLEOTIDE SEQUENCE [LARGE SCALE GENOMIC DNA]</scope>
</reference>
<proteinExistence type="predicted"/>
<name>A0A1F5VPV3_9BACT</name>
<organism evidence="1 2">
    <name type="scientific">Candidatus Giovannonibacteria bacterium RIFCSPHIGHO2_02_42_15</name>
    <dbReference type="NCBI Taxonomy" id="1798329"/>
    <lineage>
        <taxon>Bacteria</taxon>
        <taxon>Candidatus Giovannoniibacteriota</taxon>
    </lineage>
</organism>
<dbReference type="SUPFAM" id="SSF52402">
    <property type="entry name" value="Adenine nucleotide alpha hydrolases-like"/>
    <property type="match status" value="1"/>
</dbReference>
<dbReference type="InterPro" id="IPR014729">
    <property type="entry name" value="Rossmann-like_a/b/a_fold"/>
</dbReference>
<dbReference type="Proteomes" id="UP000177451">
    <property type="component" value="Unassembled WGS sequence"/>
</dbReference>